<keyword evidence="1" id="KW-0433">Leucine-rich repeat</keyword>
<dbReference type="Gene3D" id="3.80.10.10">
    <property type="entry name" value="Ribonuclease Inhibitor"/>
    <property type="match status" value="7"/>
</dbReference>
<dbReference type="PANTHER" id="PTHR24373:SF370">
    <property type="entry name" value="FISH-LIPS, ISOFORM E"/>
    <property type="match status" value="1"/>
</dbReference>
<dbReference type="EnsemblMetazoa" id="XM_014406948.2">
    <property type="protein sequence ID" value="XP_014262434.1"/>
    <property type="gene ID" value="LOC106674307"/>
</dbReference>
<dbReference type="CTD" id="43690"/>
<evidence type="ECO:0008006" key="7">
    <source>
        <dbReference type="Google" id="ProtNLM"/>
    </source>
</evidence>
<protein>
    <recommendedName>
        <fullName evidence="7">Chaoptin</fullName>
    </recommendedName>
</protein>
<dbReference type="Proteomes" id="UP000494040">
    <property type="component" value="Unassembled WGS sequence"/>
</dbReference>
<sequence length="1236" mass="139672">MSLQALMHLALSIMMTSLVLMFWLTYASGYVCHFDPHCTCSMSSSVQHLGNVECKDGPSYLPSFNTSKLVTLSLVNNDMHNLPPNQLLRTGLYKLEISKNPIYYLHEESLTGLERSLWEIHITDCKLSNIPANALRHLNKLKILNLTGNDISTITSEQLKGVANSLNKLILADNHISVLPHGVFSSLNQLEVLDIHGNSIVSLEPGVFTPPPAKLKILDLSDNLIDSMSYKQLANIKMLHTLNLNSNKISTLYDASTNVKLVLDKLFLEYNDIEELISMSMTNFDVANITSFKGNPLVNIQPNAFQGCRITELNLSNCKLRQIDPESFNGLENTLQSLDLTGNNISTFSFPLLLKYENLRLLNLDYNNIKNLLWMNHPEEMEQEVQLTELSLTGKTNSPFVWSKLPKMVHLQSLAVSRIEQPHINPKDFQQFSVELETLKINDGNLKSLNRHMFQMVRGIKTLDLTDNTIEKIDAKSLIEISHSLEHLILTHSLDKKIRTFPKGFFKHLNTLQVLKINHNFLQKIPSDIQFLSNLEIFHAQDNNLDGIPKGSFKARNHKFLHEIDLSFNKITKISSKTFADLIELTEINLSDNRIVTIEHGSFVNLEKLTHLWLRGNKIQYLNSELFQNLPALSVLDLAYNSLVDFNFACLDQVGMLSSLNVNVSHNSMNALKGNSTDSSISIYIKIVDFSHNNISSVDKTYFMPVQHSLTKLFMSDNAMINATRDLFPEMLQLQLLDMSFNQMNEIEFDALRSLKQLQIIDLSHNNLTSIPIGLFQSLNSVRHIDLSSNHILQLFDSIISPASLISADLSDNSLLRVPLTAFSPSAAMNVLELSFRNNKITNLPSSESFSRFTKLRSLDVSSNRITDMGSAFNLLPSLTDLKIGNNFLHIGNRDFVGLENTLEHLDISNISISYVPPMPLPSLRTLKMDDNFITYIPMYLQSNLTSLKHLDVSYNALQSLPDVPQLNILNIAGNPISSINNTSFVDFPHLVELDIRGLPLHEFAIEGLVPLQDLETLHISNYKKLQNFNVPTYIKDMEALRTLHFEVTGASQIGTELNGLLSERINNLIITGHELKSLPDNLLHGVQSPVFKLTLRNTSVENIQAKVFSKNLRSLVLDVEENYLTALGNPSNVDGPNRPHSTYLTELYLSGNKWNCDCKLGWIETWQRKRRQYGSHDYTIDDVREAQCKNKQNKSMLFILKSELECGWSDGNTLESNFILITLLLCLKLTYTSAS</sequence>
<keyword evidence="2 4" id="KW-0732">Signal</keyword>
<evidence type="ECO:0000256" key="4">
    <source>
        <dbReference type="SAM" id="SignalP"/>
    </source>
</evidence>
<dbReference type="GO" id="GO:0005615">
    <property type="term" value="C:extracellular space"/>
    <property type="evidence" value="ECO:0007669"/>
    <property type="project" value="TreeGrafter"/>
</dbReference>
<dbReference type="RefSeq" id="XP_014262434.1">
    <property type="nucleotide sequence ID" value="XM_014406948.2"/>
</dbReference>
<dbReference type="InterPro" id="IPR032675">
    <property type="entry name" value="LRR_dom_sf"/>
</dbReference>
<dbReference type="OrthoDB" id="1111193at2759"/>
<keyword evidence="6" id="KW-1185">Reference proteome</keyword>
<proteinExistence type="predicted"/>
<dbReference type="InterPro" id="IPR050328">
    <property type="entry name" value="Dev_Immune_Receptor"/>
</dbReference>
<dbReference type="InterPro" id="IPR026906">
    <property type="entry name" value="LRR_5"/>
</dbReference>
<dbReference type="Pfam" id="PF13306">
    <property type="entry name" value="LRR_5"/>
    <property type="match status" value="1"/>
</dbReference>
<dbReference type="SMART" id="SM00369">
    <property type="entry name" value="LRR_TYP"/>
    <property type="match status" value="17"/>
</dbReference>
<dbReference type="PANTHER" id="PTHR24373">
    <property type="entry name" value="SLIT RELATED LEUCINE-RICH REPEAT NEURONAL PROTEIN"/>
    <property type="match status" value="1"/>
</dbReference>
<organism evidence="5 6">
    <name type="scientific">Cimex lectularius</name>
    <name type="common">Bed bug</name>
    <name type="synonym">Acanthia lectularia</name>
    <dbReference type="NCBI Taxonomy" id="79782"/>
    <lineage>
        <taxon>Eukaryota</taxon>
        <taxon>Metazoa</taxon>
        <taxon>Ecdysozoa</taxon>
        <taxon>Arthropoda</taxon>
        <taxon>Hexapoda</taxon>
        <taxon>Insecta</taxon>
        <taxon>Pterygota</taxon>
        <taxon>Neoptera</taxon>
        <taxon>Paraneoptera</taxon>
        <taxon>Hemiptera</taxon>
        <taxon>Heteroptera</taxon>
        <taxon>Panheteroptera</taxon>
        <taxon>Cimicomorpha</taxon>
        <taxon>Cimicidae</taxon>
        <taxon>Cimex</taxon>
    </lineage>
</organism>
<evidence type="ECO:0000256" key="1">
    <source>
        <dbReference type="ARBA" id="ARBA00022614"/>
    </source>
</evidence>
<dbReference type="InterPro" id="IPR001611">
    <property type="entry name" value="Leu-rich_rpt"/>
</dbReference>
<dbReference type="Pfam" id="PF13855">
    <property type="entry name" value="LRR_8"/>
    <property type="match status" value="5"/>
</dbReference>
<dbReference type="GeneID" id="106674307"/>
<dbReference type="SUPFAM" id="SSF52058">
    <property type="entry name" value="L domain-like"/>
    <property type="match status" value="5"/>
</dbReference>
<feature type="signal peptide" evidence="4">
    <location>
        <begin position="1"/>
        <end position="29"/>
    </location>
</feature>
<dbReference type="InterPro" id="IPR003591">
    <property type="entry name" value="Leu-rich_rpt_typical-subtyp"/>
</dbReference>
<evidence type="ECO:0000256" key="2">
    <source>
        <dbReference type="ARBA" id="ARBA00022729"/>
    </source>
</evidence>
<evidence type="ECO:0000256" key="3">
    <source>
        <dbReference type="ARBA" id="ARBA00022737"/>
    </source>
</evidence>
<dbReference type="SMART" id="SM00365">
    <property type="entry name" value="LRR_SD22"/>
    <property type="match status" value="8"/>
</dbReference>
<evidence type="ECO:0000313" key="5">
    <source>
        <dbReference type="EnsemblMetazoa" id="XP_014262434.1"/>
    </source>
</evidence>
<accession>A0A8I6SEL5</accession>
<name>A0A8I6SEL5_CIMLE</name>
<evidence type="ECO:0000313" key="6">
    <source>
        <dbReference type="Proteomes" id="UP000494040"/>
    </source>
</evidence>
<dbReference type="AlphaFoldDB" id="A0A8I6SEL5"/>
<dbReference type="OMA" id="GVKNFNF"/>
<reference evidence="5" key="1">
    <citation type="submission" date="2022-01" db="UniProtKB">
        <authorList>
            <consortium name="EnsemblMetazoa"/>
        </authorList>
    </citation>
    <scope>IDENTIFICATION</scope>
</reference>
<feature type="chain" id="PRO_5035248664" description="Chaoptin" evidence="4">
    <location>
        <begin position="30"/>
        <end position="1236"/>
    </location>
</feature>
<keyword evidence="3" id="KW-0677">Repeat</keyword>
<dbReference type="PROSITE" id="PS51450">
    <property type="entry name" value="LRR"/>
    <property type="match status" value="7"/>
</dbReference>
<dbReference type="GO" id="GO:0031012">
    <property type="term" value="C:extracellular matrix"/>
    <property type="evidence" value="ECO:0007669"/>
    <property type="project" value="TreeGrafter"/>
</dbReference>
<dbReference type="KEGG" id="clec:106674307"/>